<dbReference type="InParanoid" id="W7XAD8"/>
<dbReference type="Gene3D" id="3.80.10.10">
    <property type="entry name" value="Ribonuclease Inhibitor"/>
    <property type="match status" value="1"/>
</dbReference>
<dbReference type="Proteomes" id="UP000009168">
    <property type="component" value="Unassembled WGS sequence"/>
</dbReference>
<gene>
    <name evidence="1" type="ORF">TTHERM_000013666</name>
</gene>
<dbReference type="InterPro" id="IPR032675">
    <property type="entry name" value="LRR_dom_sf"/>
</dbReference>
<reference evidence="2" key="1">
    <citation type="journal article" date="2006" name="PLoS Biol.">
        <title>Macronuclear genome sequence of the ciliate Tetrahymena thermophila, a model eukaryote.</title>
        <authorList>
            <person name="Eisen J.A."/>
            <person name="Coyne R.S."/>
            <person name="Wu M."/>
            <person name="Wu D."/>
            <person name="Thiagarajan M."/>
            <person name="Wortman J.R."/>
            <person name="Badger J.H."/>
            <person name="Ren Q."/>
            <person name="Amedeo P."/>
            <person name="Jones K.M."/>
            <person name="Tallon L.J."/>
            <person name="Delcher A.L."/>
            <person name="Salzberg S.L."/>
            <person name="Silva J.C."/>
            <person name="Haas B.J."/>
            <person name="Majoros W.H."/>
            <person name="Farzad M."/>
            <person name="Carlton J.M."/>
            <person name="Smith R.K. Jr."/>
            <person name="Garg J."/>
            <person name="Pearlman R.E."/>
            <person name="Karrer K.M."/>
            <person name="Sun L."/>
            <person name="Manning G."/>
            <person name="Elde N.C."/>
            <person name="Turkewitz A.P."/>
            <person name="Asai D.J."/>
            <person name="Wilkes D.E."/>
            <person name="Wang Y."/>
            <person name="Cai H."/>
            <person name="Collins K."/>
            <person name="Stewart B.A."/>
            <person name="Lee S.R."/>
            <person name="Wilamowska K."/>
            <person name="Weinberg Z."/>
            <person name="Ruzzo W.L."/>
            <person name="Wloga D."/>
            <person name="Gaertig J."/>
            <person name="Frankel J."/>
            <person name="Tsao C.-C."/>
            <person name="Gorovsky M.A."/>
            <person name="Keeling P.J."/>
            <person name="Waller R.F."/>
            <person name="Patron N.J."/>
            <person name="Cherry J.M."/>
            <person name="Stover N.A."/>
            <person name="Krieger C.J."/>
            <person name="del Toro C."/>
            <person name="Ryder H.F."/>
            <person name="Williamson S.C."/>
            <person name="Barbeau R.A."/>
            <person name="Hamilton E.P."/>
            <person name="Orias E."/>
        </authorList>
    </citation>
    <scope>NUCLEOTIDE SEQUENCE [LARGE SCALE GENOMIC DNA]</scope>
    <source>
        <strain evidence="2">SB210</strain>
    </source>
</reference>
<dbReference type="EMBL" id="GG662845">
    <property type="protein sequence ID" value="EWS76355.1"/>
    <property type="molecule type" value="Genomic_DNA"/>
</dbReference>
<evidence type="ECO:0000313" key="2">
    <source>
        <dbReference type="Proteomes" id="UP000009168"/>
    </source>
</evidence>
<protein>
    <recommendedName>
        <fullName evidence="3">Kinase domain protein</fullName>
    </recommendedName>
</protein>
<evidence type="ECO:0008006" key="3">
    <source>
        <dbReference type="Google" id="ProtNLM"/>
    </source>
</evidence>
<organism evidence="1 2">
    <name type="scientific">Tetrahymena thermophila (strain SB210)</name>
    <dbReference type="NCBI Taxonomy" id="312017"/>
    <lineage>
        <taxon>Eukaryota</taxon>
        <taxon>Sar</taxon>
        <taxon>Alveolata</taxon>
        <taxon>Ciliophora</taxon>
        <taxon>Intramacronucleata</taxon>
        <taxon>Oligohymenophorea</taxon>
        <taxon>Hymenostomatida</taxon>
        <taxon>Tetrahymenina</taxon>
        <taxon>Tetrahymenidae</taxon>
        <taxon>Tetrahymena</taxon>
    </lineage>
</organism>
<keyword evidence="2" id="KW-1185">Reference proteome</keyword>
<evidence type="ECO:0000313" key="1">
    <source>
        <dbReference type="EMBL" id="EWS76355.1"/>
    </source>
</evidence>
<dbReference type="GeneID" id="24436820"/>
<dbReference type="RefSeq" id="XP_012651139.1">
    <property type="nucleotide sequence ID" value="XM_012795685.1"/>
</dbReference>
<dbReference type="SUPFAM" id="SSF52047">
    <property type="entry name" value="RNI-like"/>
    <property type="match status" value="1"/>
</dbReference>
<dbReference type="KEGG" id="tet:TTHERM_000013666"/>
<accession>W7XAD8</accession>
<proteinExistence type="predicted"/>
<dbReference type="AlphaFoldDB" id="W7XAD8"/>
<name>W7XAD8_TETTS</name>
<sequence length="588" mass="68825">MDKSQIDLYSVNQKYYDILSIDSYLNSQNSDFLAQNVKFFEKLIAFSIKFKESALNSYSSIEELCRNLQFLEKLKFLQLDIDTQLQIIPSSEFFIELGKSLTHLKDLECLCLSSYVPETISEQQLNQFKIQLEQLQKLICINFKFKFVAQNSHIFLKEFANFFQNLQQIENLNLQFEFQNQLANEINCVIPRVYNLNNLKQIRISVRDHNNLSISNIQQFQKDLIGLNSLSDLKLSFQITNTSLTQQLNELLNTSLTLKTLEKLNFQILFQKRQEFQFMIGTELTDPTNLSKFKIKLLNSCHEETKDFQVIFDENIKNLINLNKLHIEVKFIKMYEHSYHNLGNLLRISKKLQNLNIISNCDINEDQFIQFGKTFSNLSSLKQLKLEVMMNKFNQDKYGFMDGISSLVQLEELELGSLYYFLGENLLDTFSYLVNLQSFSLSSYLKVTNKDLESFGNSLIYLKSLNNLKIKLPLNHDTQNISNISSSIGSLLNLKILNIQLYDFLFYNFSLDIDHCVQLFKNVSNLSNLIELNLEFQTKQEFQQQFENALVNSIMNLPKLRKLKANVQQLGLVKIIRKHKRLVILYLI</sequence>